<organism evidence="1 2">
    <name type="scientific">Marasmiellus scandens</name>
    <dbReference type="NCBI Taxonomy" id="2682957"/>
    <lineage>
        <taxon>Eukaryota</taxon>
        <taxon>Fungi</taxon>
        <taxon>Dikarya</taxon>
        <taxon>Basidiomycota</taxon>
        <taxon>Agaricomycotina</taxon>
        <taxon>Agaricomycetes</taxon>
        <taxon>Agaricomycetidae</taxon>
        <taxon>Agaricales</taxon>
        <taxon>Marasmiineae</taxon>
        <taxon>Omphalotaceae</taxon>
        <taxon>Marasmiellus</taxon>
    </lineage>
</organism>
<name>A0ABR1K486_9AGAR</name>
<evidence type="ECO:0000313" key="1">
    <source>
        <dbReference type="EMBL" id="KAK7472378.1"/>
    </source>
</evidence>
<dbReference type="SUPFAM" id="SSF54695">
    <property type="entry name" value="POZ domain"/>
    <property type="match status" value="1"/>
</dbReference>
<comment type="caution">
    <text evidence="1">The sequence shown here is derived from an EMBL/GenBank/DDBJ whole genome shotgun (WGS) entry which is preliminary data.</text>
</comment>
<sequence length="260" mass="30340">MISTKISNTKGKSIKLNQNYGRDTVIFEVENSLFKVPRCQFEKNSEIFRDMFSIPQSSREHIEGSSAKNPIRLKGIRVVDFERLLGILNPRNSCMPLQRSNEEWKSILELAHFWRFLELRRVAIFQLSDKMDAIDRIMLGRKFHVKDWFHSGCVELVMQSEAPSLLIVKSIGAATAVSIFHARESIRKPMSQTYGPATYYCQECDGRYQSLPRRYRCYRCDPSCVQDILRDETARPLVEKFIKDQLTEIERESRAYEAQL</sequence>
<protein>
    <recommendedName>
        <fullName evidence="3">BTB domain-containing protein</fullName>
    </recommendedName>
</protein>
<evidence type="ECO:0008006" key="3">
    <source>
        <dbReference type="Google" id="ProtNLM"/>
    </source>
</evidence>
<evidence type="ECO:0000313" key="2">
    <source>
        <dbReference type="Proteomes" id="UP001498398"/>
    </source>
</evidence>
<gene>
    <name evidence="1" type="ORF">VKT23_000494</name>
</gene>
<dbReference type="Gene3D" id="3.30.710.10">
    <property type="entry name" value="Potassium Channel Kv1.1, Chain A"/>
    <property type="match status" value="1"/>
</dbReference>
<dbReference type="EMBL" id="JBANRG010000001">
    <property type="protein sequence ID" value="KAK7472378.1"/>
    <property type="molecule type" value="Genomic_DNA"/>
</dbReference>
<dbReference type="InterPro" id="IPR011333">
    <property type="entry name" value="SKP1/BTB/POZ_sf"/>
</dbReference>
<proteinExistence type="predicted"/>
<keyword evidence="2" id="KW-1185">Reference proteome</keyword>
<accession>A0ABR1K486</accession>
<reference evidence="1 2" key="1">
    <citation type="submission" date="2024-01" db="EMBL/GenBank/DDBJ databases">
        <title>A draft genome for the cacao thread blight pathogen Marasmiellus scandens.</title>
        <authorList>
            <person name="Baruah I.K."/>
            <person name="Leung J."/>
            <person name="Bukari Y."/>
            <person name="Amoako-Attah I."/>
            <person name="Meinhardt L.W."/>
            <person name="Bailey B.A."/>
            <person name="Cohen S.P."/>
        </authorList>
    </citation>
    <scope>NUCLEOTIDE SEQUENCE [LARGE SCALE GENOMIC DNA]</scope>
    <source>
        <strain evidence="1 2">GH-19</strain>
    </source>
</reference>
<dbReference type="Proteomes" id="UP001498398">
    <property type="component" value="Unassembled WGS sequence"/>
</dbReference>